<reference evidence="2 3" key="1">
    <citation type="submission" date="2024-01" db="EMBL/GenBank/DDBJ databases">
        <title>A telomere-to-telomere, gap-free genome of sweet tea (Lithocarpus litseifolius).</title>
        <authorList>
            <person name="Zhou J."/>
        </authorList>
    </citation>
    <scope>NUCLEOTIDE SEQUENCE [LARGE SCALE GENOMIC DNA]</scope>
    <source>
        <strain evidence="2">Zhou-2022a</strain>
        <tissue evidence="2">Leaf</tissue>
    </source>
</reference>
<comment type="caution">
    <text evidence="2">The sequence shown here is derived from an EMBL/GenBank/DDBJ whole genome shotgun (WGS) entry which is preliminary data.</text>
</comment>
<evidence type="ECO:0000256" key="1">
    <source>
        <dbReference type="SAM" id="Phobius"/>
    </source>
</evidence>
<keyword evidence="1" id="KW-1133">Transmembrane helix</keyword>
<dbReference type="EMBL" id="JAZDWU010000005">
    <property type="protein sequence ID" value="KAL0001737.1"/>
    <property type="molecule type" value="Genomic_DNA"/>
</dbReference>
<keyword evidence="1" id="KW-0472">Membrane</keyword>
<gene>
    <name evidence="2" type="ORF">SO802_015518</name>
</gene>
<dbReference type="Proteomes" id="UP001459277">
    <property type="component" value="Unassembled WGS sequence"/>
</dbReference>
<organism evidence="2 3">
    <name type="scientific">Lithocarpus litseifolius</name>
    <dbReference type="NCBI Taxonomy" id="425828"/>
    <lineage>
        <taxon>Eukaryota</taxon>
        <taxon>Viridiplantae</taxon>
        <taxon>Streptophyta</taxon>
        <taxon>Embryophyta</taxon>
        <taxon>Tracheophyta</taxon>
        <taxon>Spermatophyta</taxon>
        <taxon>Magnoliopsida</taxon>
        <taxon>eudicotyledons</taxon>
        <taxon>Gunneridae</taxon>
        <taxon>Pentapetalae</taxon>
        <taxon>rosids</taxon>
        <taxon>fabids</taxon>
        <taxon>Fagales</taxon>
        <taxon>Fagaceae</taxon>
        <taxon>Lithocarpus</taxon>
    </lineage>
</organism>
<sequence>MSNPNDANSFWTYDSDNAYFNNDDEMQYGDNDFDEEYSDLNEEQFNGSYDFDDPFFNYEAEMHGFCNDPGHGCLNLDHDIIHFGNPLCNLRFLYFRFATLFLSRASSSDARASSSNARASFSLSVASIALFSSLLNVAITIGAVFAPHLQIILDFCWRWSSTFAGEGKKFQILLKMGLRRVAGDGSSLFARDGYLMECAGDGIRTEWEIRKQIK</sequence>
<evidence type="ECO:0000313" key="3">
    <source>
        <dbReference type="Proteomes" id="UP001459277"/>
    </source>
</evidence>
<proteinExistence type="predicted"/>
<name>A0AAW2CUH3_9ROSI</name>
<dbReference type="AlphaFoldDB" id="A0AAW2CUH3"/>
<accession>A0AAW2CUH3</accession>
<keyword evidence="3" id="KW-1185">Reference proteome</keyword>
<protein>
    <submittedName>
        <fullName evidence="2">Uncharacterized protein</fullName>
    </submittedName>
</protein>
<evidence type="ECO:0000313" key="2">
    <source>
        <dbReference type="EMBL" id="KAL0001737.1"/>
    </source>
</evidence>
<keyword evidence="1" id="KW-0812">Transmembrane</keyword>
<feature type="transmembrane region" description="Helical" evidence="1">
    <location>
        <begin position="121"/>
        <end position="146"/>
    </location>
</feature>